<sequence>MGCVTTKKLTIIQIPKPPLSQGSQSINGEDEQNYRSAPQSPGLKKIVQIGALTPDEIKDFVVERRNQTNSAKRIEVLKKSGRYTPTIIYKYRQQSASFRSPSRATNISPIYPTQK</sequence>
<keyword evidence="3" id="KW-1185">Reference proteome</keyword>
<proteinExistence type="predicted"/>
<dbReference type="AlphaFoldDB" id="A0A8S1KYZ6"/>
<comment type="caution">
    <text evidence="2">The sequence shown here is derived from an EMBL/GenBank/DDBJ whole genome shotgun (WGS) entry which is preliminary data.</text>
</comment>
<evidence type="ECO:0000256" key="1">
    <source>
        <dbReference type="SAM" id="MobiDB-lite"/>
    </source>
</evidence>
<dbReference type="OrthoDB" id="291750at2759"/>
<feature type="region of interest" description="Disordered" evidence="1">
    <location>
        <begin position="95"/>
        <end position="115"/>
    </location>
</feature>
<organism evidence="2 3">
    <name type="scientific">Paramecium sonneborni</name>
    <dbReference type="NCBI Taxonomy" id="65129"/>
    <lineage>
        <taxon>Eukaryota</taxon>
        <taxon>Sar</taxon>
        <taxon>Alveolata</taxon>
        <taxon>Ciliophora</taxon>
        <taxon>Intramacronucleata</taxon>
        <taxon>Oligohymenophorea</taxon>
        <taxon>Peniculida</taxon>
        <taxon>Parameciidae</taxon>
        <taxon>Paramecium</taxon>
    </lineage>
</organism>
<evidence type="ECO:0000313" key="2">
    <source>
        <dbReference type="EMBL" id="CAD8059631.1"/>
    </source>
</evidence>
<feature type="region of interest" description="Disordered" evidence="1">
    <location>
        <begin position="15"/>
        <end position="40"/>
    </location>
</feature>
<reference evidence="2" key="1">
    <citation type="submission" date="2021-01" db="EMBL/GenBank/DDBJ databases">
        <authorList>
            <consortium name="Genoscope - CEA"/>
            <person name="William W."/>
        </authorList>
    </citation>
    <scope>NUCLEOTIDE SEQUENCE</scope>
</reference>
<gene>
    <name evidence="2" type="ORF">PSON_ATCC_30995.1.T0130373</name>
</gene>
<accession>A0A8S1KYZ6</accession>
<dbReference type="EMBL" id="CAJJDN010000013">
    <property type="protein sequence ID" value="CAD8059631.1"/>
    <property type="molecule type" value="Genomic_DNA"/>
</dbReference>
<protein>
    <submittedName>
        <fullName evidence="2">Uncharacterized protein</fullName>
    </submittedName>
</protein>
<dbReference type="Proteomes" id="UP000692954">
    <property type="component" value="Unassembled WGS sequence"/>
</dbReference>
<name>A0A8S1KYZ6_9CILI</name>
<evidence type="ECO:0000313" key="3">
    <source>
        <dbReference type="Proteomes" id="UP000692954"/>
    </source>
</evidence>